<dbReference type="GO" id="GO:0008289">
    <property type="term" value="F:lipid binding"/>
    <property type="evidence" value="ECO:0007669"/>
    <property type="project" value="UniProtKB-KW"/>
</dbReference>
<dbReference type="GO" id="GO:0005737">
    <property type="term" value="C:cytoplasm"/>
    <property type="evidence" value="ECO:0007669"/>
    <property type="project" value="TreeGrafter"/>
</dbReference>
<evidence type="ECO:0000256" key="8">
    <source>
        <dbReference type="ARBA" id="ARBA00023157"/>
    </source>
</evidence>
<evidence type="ECO:0000256" key="3">
    <source>
        <dbReference type="ARBA" id="ARBA00019890"/>
    </source>
</evidence>
<keyword evidence="6 10" id="KW-0732">Signal</keyword>
<organism evidence="13 15">
    <name type="scientific">Rotaria sordida</name>
    <dbReference type="NCBI Taxonomy" id="392033"/>
    <lineage>
        <taxon>Eukaryota</taxon>
        <taxon>Metazoa</taxon>
        <taxon>Spiralia</taxon>
        <taxon>Gnathifera</taxon>
        <taxon>Rotifera</taxon>
        <taxon>Eurotatoria</taxon>
        <taxon>Bdelloidea</taxon>
        <taxon>Philodinida</taxon>
        <taxon>Philodinidae</taxon>
        <taxon>Rotaria</taxon>
    </lineage>
</organism>
<dbReference type="InterPro" id="IPR022271">
    <property type="entry name" value="Lipocalin_ApoD"/>
</dbReference>
<comment type="caution">
    <text evidence="13">The sequence shown here is derived from an EMBL/GenBank/DDBJ whole genome shotgun (WGS) entry which is preliminary data.</text>
</comment>
<evidence type="ECO:0000256" key="5">
    <source>
        <dbReference type="ARBA" id="ARBA00022525"/>
    </source>
</evidence>
<dbReference type="Gene3D" id="2.40.128.20">
    <property type="match status" value="1"/>
</dbReference>
<dbReference type="InterPro" id="IPR000566">
    <property type="entry name" value="Lipocln_cytosolic_FA-bd_dom"/>
</dbReference>
<dbReference type="InterPro" id="IPR012674">
    <property type="entry name" value="Calycin"/>
</dbReference>
<gene>
    <name evidence="14" type="ORF">JXQ802_LOCUS24250</name>
    <name evidence="13" type="ORF">PYM288_LOCUS10062</name>
</gene>
<comment type="subcellular location">
    <subcellularLocation>
        <location evidence="1">Secreted</location>
    </subcellularLocation>
</comment>
<feature type="domain" description="Lipocalin/cytosolic fatty-acid binding" evidence="12">
    <location>
        <begin position="31"/>
        <end position="178"/>
    </location>
</feature>
<keyword evidence="16" id="KW-1185">Reference proteome</keyword>
<dbReference type="GO" id="GO:0006629">
    <property type="term" value="P:lipid metabolic process"/>
    <property type="evidence" value="ECO:0007669"/>
    <property type="project" value="TreeGrafter"/>
</dbReference>
<dbReference type="FunFam" id="2.40.128.20:FF:000003">
    <property type="entry name" value="Apolipoprotein D"/>
    <property type="match status" value="1"/>
</dbReference>
<evidence type="ECO:0000256" key="4">
    <source>
        <dbReference type="ARBA" id="ARBA00022448"/>
    </source>
</evidence>
<evidence type="ECO:0000313" key="13">
    <source>
        <dbReference type="EMBL" id="CAF0911876.1"/>
    </source>
</evidence>
<keyword evidence="9" id="KW-0325">Glycoprotein</keyword>
<accession>A0A814AF77</accession>
<name>A0A814AF77_9BILA</name>
<dbReference type="SUPFAM" id="SSF50814">
    <property type="entry name" value="Lipocalins"/>
    <property type="match status" value="1"/>
</dbReference>
<evidence type="ECO:0000313" key="15">
    <source>
        <dbReference type="Proteomes" id="UP000663854"/>
    </source>
</evidence>
<reference evidence="13" key="1">
    <citation type="submission" date="2021-02" db="EMBL/GenBank/DDBJ databases">
        <authorList>
            <person name="Nowell W R."/>
        </authorList>
    </citation>
    <scope>NUCLEOTIDE SEQUENCE</scope>
</reference>
<dbReference type="Proteomes" id="UP000663854">
    <property type="component" value="Unassembled WGS sequence"/>
</dbReference>
<dbReference type="InterPro" id="IPR002446">
    <property type="entry name" value="Lipocalin_bac"/>
</dbReference>
<protein>
    <recommendedName>
        <fullName evidence="3">Apolipoprotein D</fullName>
    </recommendedName>
</protein>
<feature type="signal peptide" evidence="10">
    <location>
        <begin position="1"/>
        <end position="19"/>
    </location>
</feature>
<keyword evidence="8" id="KW-1015">Disulfide bond</keyword>
<proteinExistence type="inferred from homology"/>
<dbReference type="AlphaFoldDB" id="A0A814AF77"/>
<comment type="similarity">
    <text evidence="2 10">Belongs to the calycin superfamily. Lipocalin family.</text>
</comment>
<keyword evidence="4" id="KW-0813">Transport</keyword>
<dbReference type="PANTHER" id="PTHR10612">
    <property type="entry name" value="APOLIPOPROTEIN D"/>
    <property type="match status" value="1"/>
</dbReference>
<evidence type="ECO:0000313" key="14">
    <source>
        <dbReference type="EMBL" id="CAF1197943.1"/>
    </source>
</evidence>
<keyword evidence="7" id="KW-0446">Lipid-binding</keyword>
<dbReference type="PRINTS" id="PR01171">
    <property type="entry name" value="BCTLIPOCALIN"/>
</dbReference>
<dbReference type="EMBL" id="CAJNOH010000154">
    <property type="protein sequence ID" value="CAF0911876.1"/>
    <property type="molecule type" value="Genomic_DNA"/>
</dbReference>
<sequence length="180" mass="20220">MLFSIIVFTLFSFANLSLANECPKIVTQKDFDVTKYVGLWYESYRNDIIFETGAKCVNATYTSNPDGTVAVWNQAINWLGEYTSIRGTAKAKNASEPGAFILTFDSPLQKGDYNVIKSNYVDYSLVYACRNIPVLDIKLEFIWLLSRTKTMSPSIVNELKQILSDMGANVNSLAHVEQNC</sequence>
<dbReference type="GO" id="GO:0005576">
    <property type="term" value="C:extracellular region"/>
    <property type="evidence" value="ECO:0007669"/>
    <property type="project" value="UniProtKB-SubCell"/>
</dbReference>
<keyword evidence="5" id="KW-0964">Secreted</keyword>
<evidence type="ECO:0000256" key="7">
    <source>
        <dbReference type="ARBA" id="ARBA00023121"/>
    </source>
</evidence>
<evidence type="ECO:0000256" key="6">
    <source>
        <dbReference type="ARBA" id="ARBA00022729"/>
    </source>
</evidence>
<feature type="binding site" evidence="11">
    <location>
        <position position="109"/>
    </location>
    <ligand>
        <name>substrate</name>
    </ligand>
</feature>
<evidence type="ECO:0000313" key="16">
    <source>
        <dbReference type="Proteomes" id="UP000663870"/>
    </source>
</evidence>
<dbReference type="EMBL" id="CAJNOL010000782">
    <property type="protein sequence ID" value="CAF1197943.1"/>
    <property type="molecule type" value="Genomic_DNA"/>
</dbReference>
<evidence type="ECO:0000256" key="2">
    <source>
        <dbReference type="ARBA" id="ARBA00006889"/>
    </source>
</evidence>
<evidence type="ECO:0000256" key="1">
    <source>
        <dbReference type="ARBA" id="ARBA00004613"/>
    </source>
</evidence>
<dbReference type="GO" id="GO:0000302">
    <property type="term" value="P:response to reactive oxygen species"/>
    <property type="evidence" value="ECO:0007669"/>
    <property type="project" value="TreeGrafter"/>
</dbReference>
<evidence type="ECO:0000259" key="12">
    <source>
        <dbReference type="Pfam" id="PF08212"/>
    </source>
</evidence>
<evidence type="ECO:0000256" key="11">
    <source>
        <dbReference type="PIRSR" id="PIRSR036893-51"/>
    </source>
</evidence>
<evidence type="ECO:0000256" key="10">
    <source>
        <dbReference type="PIRNR" id="PIRNR036893"/>
    </source>
</evidence>
<feature type="chain" id="PRO_5035980932" description="Apolipoprotein D" evidence="10">
    <location>
        <begin position="20"/>
        <end position="180"/>
    </location>
</feature>
<dbReference type="Pfam" id="PF08212">
    <property type="entry name" value="Lipocalin_2"/>
    <property type="match status" value="1"/>
</dbReference>
<dbReference type="PIRSF" id="PIRSF036893">
    <property type="entry name" value="Lipocalin_ApoD"/>
    <property type="match status" value="1"/>
</dbReference>
<dbReference type="PANTHER" id="PTHR10612:SF62">
    <property type="entry name" value="LIPOCALIN_CYTOSOLIC FATTY-ACID BINDING DOMAIN-CONTAINING PROTEIN"/>
    <property type="match status" value="1"/>
</dbReference>
<dbReference type="Proteomes" id="UP000663870">
    <property type="component" value="Unassembled WGS sequence"/>
</dbReference>
<evidence type="ECO:0000256" key="9">
    <source>
        <dbReference type="ARBA" id="ARBA00023180"/>
    </source>
</evidence>